<accession>A0A382URP4</accession>
<dbReference type="GO" id="GO:0070930">
    <property type="term" value="P:trans-translation-dependent protein tagging"/>
    <property type="evidence" value="ECO:0007669"/>
    <property type="project" value="TreeGrafter"/>
</dbReference>
<dbReference type="InterPro" id="IPR000037">
    <property type="entry name" value="SsrA-bd_prot"/>
</dbReference>
<dbReference type="Pfam" id="PF01668">
    <property type="entry name" value="SmpB"/>
    <property type="match status" value="1"/>
</dbReference>
<dbReference type="NCBIfam" id="NF003843">
    <property type="entry name" value="PRK05422.1"/>
    <property type="match status" value="1"/>
</dbReference>
<reference evidence="3" key="1">
    <citation type="submission" date="2018-05" db="EMBL/GenBank/DDBJ databases">
        <authorList>
            <person name="Lanie J.A."/>
            <person name="Ng W.-L."/>
            <person name="Kazmierczak K.M."/>
            <person name="Andrzejewski T.M."/>
            <person name="Davidsen T.M."/>
            <person name="Wayne K.J."/>
            <person name="Tettelin H."/>
            <person name="Glass J.I."/>
            <person name="Rusch D."/>
            <person name="Podicherti R."/>
            <person name="Tsui H.-C.T."/>
            <person name="Winkler M.E."/>
        </authorList>
    </citation>
    <scope>NUCLEOTIDE SEQUENCE</scope>
</reference>
<dbReference type="SUPFAM" id="SSF74982">
    <property type="entry name" value="Small protein B (SmpB)"/>
    <property type="match status" value="1"/>
</dbReference>
<keyword evidence="2" id="KW-0694">RNA-binding</keyword>
<protein>
    <recommendedName>
        <fullName evidence="4">SsrA-binding protein</fullName>
    </recommendedName>
</protein>
<organism evidence="3">
    <name type="scientific">marine metagenome</name>
    <dbReference type="NCBI Taxonomy" id="408172"/>
    <lineage>
        <taxon>unclassified sequences</taxon>
        <taxon>metagenomes</taxon>
        <taxon>ecological metagenomes</taxon>
    </lineage>
</organism>
<dbReference type="NCBIfam" id="TIGR00086">
    <property type="entry name" value="smpB"/>
    <property type="match status" value="1"/>
</dbReference>
<dbReference type="EMBL" id="UINC01146211">
    <property type="protein sequence ID" value="SVD36807.1"/>
    <property type="molecule type" value="Genomic_DNA"/>
</dbReference>
<dbReference type="Gene3D" id="2.40.280.10">
    <property type="match status" value="1"/>
</dbReference>
<dbReference type="AlphaFoldDB" id="A0A382URP4"/>
<keyword evidence="1" id="KW-0963">Cytoplasm</keyword>
<dbReference type="GO" id="GO:0003723">
    <property type="term" value="F:RNA binding"/>
    <property type="evidence" value="ECO:0007669"/>
    <property type="project" value="UniProtKB-KW"/>
</dbReference>
<sequence length="146" mass="16911">MKVFAENRKARNSYEFLEIIEAGIVLTGSETKSIRSGGASLVDAFAIIEDEEIWIRELNIERYKYSNEVEYETRRARKLLLHKKEIKRLIGLTSARGNSLVAIKLFEKNGFIKVNLALAKGIKNYDKRKKITSKQHKKEMKDYDVT</sequence>
<proteinExistence type="inferred from homology"/>
<evidence type="ECO:0008006" key="4">
    <source>
        <dbReference type="Google" id="ProtNLM"/>
    </source>
</evidence>
<evidence type="ECO:0000256" key="2">
    <source>
        <dbReference type="ARBA" id="ARBA00022884"/>
    </source>
</evidence>
<dbReference type="PANTHER" id="PTHR30308">
    <property type="entry name" value="TMRNA-BINDING COMPONENT OF TRANS-TRANSLATION TAGGING COMPLEX"/>
    <property type="match status" value="1"/>
</dbReference>
<dbReference type="HAMAP" id="MF_00023">
    <property type="entry name" value="SmpB"/>
    <property type="match status" value="1"/>
</dbReference>
<evidence type="ECO:0000256" key="1">
    <source>
        <dbReference type="ARBA" id="ARBA00022490"/>
    </source>
</evidence>
<evidence type="ECO:0000313" key="3">
    <source>
        <dbReference type="EMBL" id="SVD36807.1"/>
    </source>
</evidence>
<dbReference type="InterPro" id="IPR023620">
    <property type="entry name" value="SmpB"/>
</dbReference>
<dbReference type="GO" id="GO:0005829">
    <property type="term" value="C:cytosol"/>
    <property type="evidence" value="ECO:0007669"/>
    <property type="project" value="TreeGrafter"/>
</dbReference>
<dbReference type="CDD" id="cd09294">
    <property type="entry name" value="SmpB"/>
    <property type="match status" value="1"/>
</dbReference>
<name>A0A382URP4_9ZZZZ</name>
<gene>
    <name evidence="3" type="ORF">METZ01_LOCUS389661</name>
</gene>
<dbReference type="PANTHER" id="PTHR30308:SF2">
    <property type="entry name" value="SSRA-BINDING PROTEIN"/>
    <property type="match status" value="1"/>
</dbReference>